<name>A0A4Y2RLM1_ARAVE</name>
<gene>
    <name evidence="1" type="ORF">AVEN_111563_1</name>
</gene>
<protein>
    <submittedName>
        <fullName evidence="1">Uncharacterized protein</fullName>
    </submittedName>
</protein>
<dbReference type="OrthoDB" id="19653at2759"/>
<dbReference type="SUPFAM" id="SSF53474">
    <property type="entry name" value="alpha/beta-Hydrolases"/>
    <property type="match status" value="1"/>
</dbReference>
<accession>A0A4Y2RLM1</accession>
<dbReference type="InterPro" id="IPR029058">
    <property type="entry name" value="AB_hydrolase_fold"/>
</dbReference>
<proteinExistence type="predicted"/>
<comment type="caution">
    <text evidence="1">The sequence shown here is derived from an EMBL/GenBank/DDBJ whole genome shotgun (WGS) entry which is preliminary data.</text>
</comment>
<dbReference type="AlphaFoldDB" id="A0A4Y2RLM1"/>
<dbReference type="Gene3D" id="3.40.50.1820">
    <property type="entry name" value="alpha/beta hydrolase"/>
    <property type="match status" value="1"/>
</dbReference>
<keyword evidence="2" id="KW-1185">Reference proteome</keyword>
<evidence type="ECO:0000313" key="1">
    <source>
        <dbReference type="EMBL" id="GBN76159.1"/>
    </source>
</evidence>
<sequence length="106" mass="12659">MYATHFDEMQYLFGKPFTDPVTYSSEYDHEYSRNIIQIRTDFVKDGSINYKLWKLLHAFQSFGVEQFLLPTDGRHNHTSNARRKQECDFRRSYFGLEGFNVTETDL</sequence>
<dbReference type="EMBL" id="BGPR01017437">
    <property type="protein sequence ID" value="GBN76159.1"/>
    <property type="molecule type" value="Genomic_DNA"/>
</dbReference>
<evidence type="ECO:0000313" key="2">
    <source>
        <dbReference type="Proteomes" id="UP000499080"/>
    </source>
</evidence>
<dbReference type="Proteomes" id="UP000499080">
    <property type="component" value="Unassembled WGS sequence"/>
</dbReference>
<reference evidence="1 2" key="1">
    <citation type="journal article" date="2019" name="Sci. Rep.">
        <title>Orb-weaving spider Araneus ventricosus genome elucidates the spidroin gene catalogue.</title>
        <authorList>
            <person name="Kono N."/>
            <person name="Nakamura H."/>
            <person name="Ohtoshi R."/>
            <person name="Moran D.A.P."/>
            <person name="Shinohara A."/>
            <person name="Yoshida Y."/>
            <person name="Fujiwara M."/>
            <person name="Mori M."/>
            <person name="Tomita M."/>
            <person name="Arakawa K."/>
        </authorList>
    </citation>
    <scope>NUCLEOTIDE SEQUENCE [LARGE SCALE GENOMIC DNA]</scope>
</reference>
<organism evidence="1 2">
    <name type="scientific">Araneus ventricosus</name>
    <name type="common">Orbweaver spider</name>
    <name type="synonym">Epeira ventricosa</name>
    <dbReference type="NCBI Taxonomy" id="182803"/>
    <lineage>
        <taxon>Eukaryota</taxon>
        <taxon>Metazoa</taxon>
        <taxon>Ecdysozoa</taxon>
        <taxon>Arthropoda</taxon>
        <taxon>Chelicerata</taxon>
        <taxon>Arachnida</taxon>
        <taxon>Araneae</taxon>
        <taxon>Araneomorphae</taxon>
        <taxon>Entelegynae</taxon>
        <taxon>Araneoidea</taxon>
        <taxon>Araneidae</taxon>
        <taxon>Araneus</taxon>
    </lineage>
</organism>